<gene>
    <name evidence="1" type="ORF">SDC9_166772</name>
</gene>
<comment type="caution">
    <text evidence="1">The sequence shown here is derived from an EMBL/GenBank/DDBJ whole genome shotgun (WGS) entry which is preliminary data.</text>
</comment>
<evidence type="ECO:0000313" key="1">
    <source>
        <dbReference type="EMBL" id="MPN19403.1"/>
    </source>
</evidence>
<accession>A0A645G653</accession>
<name>A0A645G653_9ZZZZ</name>
<protein>
    <submittedName>
        <fullName evidence="1">Uncharacterized protein</fullName>
    </submittedName>
</protein>
<dbReference type="AlphaFoldDB" id="A0A645G653"/>
<sequence length="196" mass="21947">MQKYLSLAIRIDQDGSIGINNSAEYKIHKGKVEKLEKLKYGDSIIIETEGFISILDGDYTHVVASKDPLTKGFRYNLRITQDSEDAAAEKLSKIITINRSFKVNLTENSDYGVCTYKLDGVEVSGIQSISEAQKLNLTYKITNPDYEFAEQPGGIVKWINQLINKAEMTVTIPIGASLDDKPIDPDDWVKIIRKGE</sequence>
<organism evidence="1">
    <name type="scientific">bioreactor metagenome</name>
    <dbReference type="NCBI Taxonomy" id="1076179"/>
    <lineage>
        <taxon>unclassified sequences</taxon>
        <taxon>metagenomes</taxon>
        <taxon>ecological metagenomes</taxon>
    </lineage>
</organism>
<proteinExistence type="predicted"/>
<dbReference type="EMBL" id="VSSQ01066955">
    <property type="protein sequence ID" value="MPN19403.1"/>
    <property type="molecule type" value="Genomic_DNA"/>
</dbReference>
<reference evidence="1" key="1">
    <citation type="submission" date="2019-08" db="EMBL/GenBank/DDBJ databases">
        <authorList>
            <person name="Kucharzyk K."/>
            <person name="Murdoch R.W."/>
            <person name="Higgins S."/>
            <person name="Loffler F."/>
        </authorList>
    </citation>
    <scope>NUCLEOTIDE SEQUENCE</scope>
</reference>